<dbReference type="InterPro" id="IPR004170">
    <property type="entry name" value="WWE_dom"/>
</dbReference>
<dbReference type="InterPro" id="IPR013083">
    <property type="entry name" value="Znf_RING/FYVE/PHD"/>
</dbReference>
<evidence type="ECO:0000256" key="6">
    <source>
        <dbReference type="ARBA" id="ARBA00022723"/>
    </source>
</evidence>
<dbReference type="InterPro" id="IPR018123">
    <property type="entry name" value="WWE-dom_subgr"/>
</dbReference>
<reference evidence="16" key="1">
    <citation type="submission" date="2025-08" db="UniProtKB">
        <authorList>
            <consortium name="RefSeq"/>
        </authorList>
    </citation>
    <scope>IDENTIFICATION</scope>
</reference>
<dbReference type="Pfam" id="PF13920">
    <property type="entry name" value="zf-C3HC4_3"/>
    <property type="match status" value="1"/>
</dbReference>
<organism evidence="15 16">
    <name type="scientific">Drosophila suzukii</name>
    <name type="common">Spotted-wing drosophila fruit fly</name>
    <dbReference type="NCBI Taxonomy" id="28584"/>
    <lineage>
        <taxon>Eukaryota</taxon>
        <taxon>Metazoa</taxon>
        <taxon>Ecdysozoa</taxon>
        <taxon>Arthropoda</taxon>
        <taxon>Hexapoda</taxon>
        <taxon>Insecta</taxon>
        <taxon>Pterygota</taxon>
        <taxon>Neoptera</taxon>
        <taxon>Endopterygota</taxon>
        <taxon>Diptera</taxon>
        <taxon>Brachycera</taxon>
        <taxon>Muscomorpha</taxon>
        <taxon>Ephydroidea</taxon>
        <taxon>Drosophilidae</taxon>
        <taxon>Drosophila</taxon>
        <taxon>Sophophora</taxon>
    </lineage>
</organism>
<evidence type="ECO:0000313" key="15">
    <source>
        <dbReference type="Proteomes" id="UP001652628"/>
    </source>
</evidence>
<evidence type="ECO:0000256" key="4">
    <source>
        <dbReference type="ARBA" id="ARBA00022679"/>
    </source>
</evidence>
<dbReference type="GO" id="GO:0006511">
    <property type="term" value="P:ubiquitin-dependent protein catabolic process"/>
    <property type="evidence" value="ECO:0007669"/>
    <property type="project" value="UniProtKB-UniRule"/>
</dbReference>
<keyword evidence="6 11" id="KW-0479">Metal-binding</keyword>
<evidence type="ECO:0000313" key="16">
    <source>
        <dbReference type="RefSeq" id="XP_065720393.2"/>
    </source>
</evidence>
<dbReference type="GO" id="GO:0072572">
    <property type="term" value="F:poly-ADP-D-ribose binding"/>
    <property type="evidence" value="ECO:0007669"/>
    <property type="project" value="UniProtKB-UniRule"/>
</dbReference>
<dbReference type="Gene3D" id="3.30.720.50">
    <property type="match status" value="1"/>
</dbReference>
<gene>
    <name evidence="16" type="primary">Rnf146</name>
</gene>
<dbReference type="PANTHER" id="PTHR13417">
    <property type="entry name" value="E3 UBIQUITIN-PROTEIN LIGASE RNF146"/>
    <property type="match status" value="1"/>
</dbReference>
<dbReference type="EC" id="2.3.2.27" evidence="11"/>
<proteinExistence type="predicted"/>
<dbReference type="PROSITE" id="PS00518">
    <property type="entry name" value="ZF_RING_1"/>
    <property type="match status" value="1"/>
</dbReference>
<dbReference type="GO" id="GO:0005634">
    <property type="term" value="C:nucleus"/>
    <property type="evidence" value="ECO:0007669"/>
    <property type="project" value="TreeGrafter"/>
</dbReference>
<dbReference type="AlphaFoldDB" id="A0AB40DA54"/>
<evidence type="ECO:0000256" key="2">
    <source>
        <dbReference type="ARBA" id="ARBA00004514"/>
    </source>
</evidence>
<keyword evidence="9 11" id="KW-0862">Zinc</keyword>
<feature type="region of interest" description="Disordered" evidence="12">
    <location>
        <begin position="225"/>
        <end position="287"/>
    </location>
</feature>
<evidence type="ECO:0000256" key="8">
    <source>
        <dbReference type="ARBA" id="ARBA00022786"/>
    </source>
</evidence>
<dbReference type="PANTHER" id="PTHR13417:SF2">
    <property type="entry name" value="E3 UBIQUITIN-PROTEIN LIGASE RNF146"/>
    <property type="match status" value="1"/>
</dbReference>
<dbReference type="GeneID" id="108011053"/>
<evidence type="ECO:0000256" key="9">
    <source>
        <dbReference type="ARBA" id="ARBA00022833"/>
    </source>
</evidence>
<dbReference type="RefSeq" id="XP_065720393.2">
    <property type="nucleotide sequence ID" value="XM_065864321.2"/>
</dbReference>
<evidence type="ECO:0000256" key="11">
    <source>
        <dbReference type="RuleBase" id="RU367115"/>
    </source>
</evidence>
<dbReference type="Pfam" id="PF02825">
    <property type="entry name" value="WWE"/>
    <property type="match status" value="1"/>
</dbReference>
<dbReference type="SMART" id="SM00678">
    <property type="entry name" value="WWE"/>
    <property type="match status" value="1"/>
</dbReference>
<dbReference type="InterPro" id="IPR017907">
    <property type="entry name" value="Znf_RING_CS"/>
</dbReference>
<evidence type="ECO:0000259" key="13">
    <source>
        <dbReference type="PROSITE" id="PS50089"/>
    </source>
</evidence>
<comment type="PTM">
    <text evidence="11">Ubiquitinated; autoubiquitinated.</text>
</comment>
<dbReference type="InterPro" id="IPR044110">
    <property type="entry name" value="RING-HC_RNF146"/>
</dbReference>
<evidence type="ECO:0000256" key="5">
    <source>
        <dbReference type="ARBA" id="ARBA00022687"/>
    </source>
</evidence>
<dbReference type="CDD" id="cd16546">
    <property type="entry name" value="RING-HC_RNF146"/>
    <property type="match status" value="1"/>
</dbReference>
<dbReference type="GO" id="GO:0051865">
    <property type="term" value="P:protein autoubiquitination"/>
    <property type="evidence" value="ECO:0007669"/>
    <property type="project" value="UniProtKB-UniRule"/>
</dbReference>
<dbReference type="PROSITE" id="PS50089">
    <property type="entry name" value="ZF_RING_2"/>
    <property type="match status" value="1"/>
</dbReference>
<comment type="catalytic activity">
    <reaction evidence="1 11">
        <text>S-ubiquitinyl-[E2 ubiquitin-conjugating enzyme]-L-cysteine + [acceptor protein]-L-lysine = [E2 ubiquitin-conjugating enzyme]-L-cysteine + N(6)-ubiquitinyl-[acceptor protein]-L-lysine.</text>
        <dbReference type="EC" id="2.3.2.27"/>
    </reaction>
</comment>
<dbReference type="SMART" id="SM00184">
    <property type="entry name" value="RING"/>
    <property type="match status" value="1"/>
</dbReference>
<dbReference type="GO" id="GO:0061630">
    <property type="term" value="F:ubiquitin protein ligase activity"/>
    <property type="evidence" value="ECO:0007669"/>
    <property type="project" value="UniProtKB-UniRule"/>
</dbReference>
<dbReference type="InterPro" id="IPR001841">
    <property type="entry name" value="Znf_RING"/>
</dbReference>
<feature type="compositionally biased region" description="Basic and acidic residues" evidence="12">
    <location>
        <begin position="254"/>
        <end position="265"/>
    </location>
</feature>
<keyword evidence="5" id="KW-0879">Wnt signaling pathway</keyword>
<dbReference type="InterPro" id="IPR033509">
    <property type="entry name" value="RNF146"/>
</dbReference>
<dbReference type="SUPFAM" id="SSF117839">
    <property type="entry name" value="WWE domain"/>
    <property type="match status" value="2"/>
</dbReference>
<protein>
    <recommendedName>
        <fullName evidence="11">E3 ubiquitin-protein ligase</fullName>
        <ecNumber evidence="11">2.3.2.27</ecNumber>
    </recommendedName>
</protein>
<comment type="pathway">
    <text evidence="11">Protein modification; protein ubiquitination.</text>
</comment>
<dbReference type="InterPro" id="IPR037197">
    <property type="entry name" value="WWE_dom_sf"/>
</dbReference>
<dbReference type="Proteomes" id="UP001652628">
    <property type="component" value="Chromosome 3"/>
</dbReference>
<dbReference type="PROSITE" id="PS50918">
    <property type="entry name" value="WWE"/>
    <property type="match status" value="1"/>
</dbReference>
<evidence type="ECO:0000256" key="3">
    <source>
        <dbReference type="ARBA" id="ARBA00022490"/>
    </source>
</evidence>
<comment type="function">
    <text evidence="11">E3 ubiquitin-protein ligase that specifically binds poly-ADP-ribosylated proteins and mediates their ubiquitination and subsequent degradation.</text>
</comment>
<dbReference type="Gene3D" id="3.30.40.10">
    <property type="entry name" value="Zinc/RING finger domain, C3HC4 (zinc finger)"/>
    <property type="match status" value="1"/>
</dbReference>
<dbReference type="GO" id="GO:0016055">
    <property type="term" value="P:Wnt signaling pathway"/>
    <property type="evidence" value="ECO:0007669"/>
    <property type="project" value="UniProtKB-KW"/>
</dbReference>
<evidence type="ECO:0000256" key="10">
    <source>
        <dbReference type="PROSITE-ProRule" id="PRU00175"/>
    </source>
</evidence>
<keyword evidence="15" id="KW-1185">Reference proteome</keyword>
<name>A0AB40DA54_DROSZ</name>
<accession>A0AB40DA54</accession>
<feature type="compositionally biased region" description="Low complexity" evidence="12">
    <location>
        <begin position="268"/>
        <end position="284"/>
    </location>
</feature>
<feature type="compositionally biased region" description="Polar residues" evidence="12">
    <location>
        <begin position="1"/>
        <end position="19"/>
    </location>
</feature>
<comment type="domain">
    <text evidence="11">The WWE domain mediates non-covalent poly(ADP-ribose)-binding.</text>
</comment>
<dbReference type="GO" id="GO:0005829">
    <property type="term" value="C:cytosol"/>
    <property type="evidence" value="ECO:0007669"/>
    <property type="project" value="UniProtKB-SubCell"/>
</dbReference>
<evidence type="ECO:0000256" key="7">
    <source>
        <dbReference type="ARBA" id="ARBA00022771"/>
    </source>
</evidence>
<keyword evidence="4 11" id="KW-0808">Transferase</keyword>
<feature type="region of interest" description="Disordered" evidence="12">
    <location>
        <begin position="1"/>
        <end position="28"/>
    </location>
</feature>
<comment type="subcellular location">
    <subcellularLocation>
        <location evidence="2 11">Cytoplasm</location>
        <location evidence="2 11">Cytosol</location>
    </subcellularLocation>
</comment>
<evidence type="ECO:0000256" key="1">
    <source>
        <dbReference type="ARBA" id="ARBA00000900"/>
    </source>
</evidence>
<feature type="region of interest" description="Disordered" evidence="12">
    <location>
        <begin position="60"/>
        <end position="93"/>
    </location>
</feature>
<evidence type="ECO:0000256" key="12">
    <source>
        <dbReference type="SAM" id="MobiDB-lite"/>
    </source>
</evidence>
<feature type="domain" description="WWE" evidence="14">
    <location>
        <begin position="178"/>
        <end position="264"/>
    </location>
</feature>
<sequence length="449" mass="49102">MSQQRATEQNAASSNNNGDVITVDDDDEDEDVQFVGIVRPSTTIIDLCLSPSTSAAAAAARSGNGSADDPGTGSGSGAAAATSAPNSPASSAGDAAKAIDVDAATAISSGDSPSTAAAALECPICLQTCIHPARLPCGHIFCFLCVKGVAYKNRRCAMCRREIPAEFLDHPQLVNGIEDICTTRATEDGYQWYYEGRNGGWWAYDSRTNEDIEIAYADYEKSKRETETEAATNPIVNADPPTVSENDTTDEGDDMLHPFRDRDRNTQVPETRPVPNVVTNPIVNADPPTSFENNTIDGDDNTLHPHVYRHLSLDVLRSVNYDDNSANFENHTIDEDDNMLHVLNVNTYRSLYFEADSSHSSFYESEDDEMNSVGWLSSESDDLNDTEPHPGRLLIQICGVMYAIDFMQMKQYPHSSPEKRRNILRCKITDALPDRTKGVAGLSKHQKHN</sequence>
<keyword evidence="7 10" id="KW-0863">Zinc-finger</keyword>
<dbReference type="GO" id="GO:0008270">
    <property type="term" value="F:zinc ion binding"/>
    <property type="evidence" value="ECO:0007669"/>
    <property type="project" value="UniProtKB-UniRule"/>
</dbReference>
<feature type="domain" description="RING-type" evidence="13">
    <location>
        <begin position="122"/>
        <end position="160"/>
    </location>
</feature>
<keyword evidence="8 11" id="KW-0833">Ubl conjugation pathway</keyword>
<evidence type="ECO:0000259" key="14">
    <source>
        <dbReference type="PROSITE" id="PS50918"/>
    </source>
</evidence>
<keyword evidence="3 11" id="KW-0963">Cytoplasm</keyword>
<dbReference type="SUPFAM" id="SSF57850">
    <property type="entry name" value="RING/U-box"/>
    <property type="match status" value="1"/>
</dbReference>